<proteinExistence type="predicted"/>
<dbReference type="EMBL" id="LR797271">
    <property type="protein sequence ID" value="CAB4198204.1"/>
    <property type="molecule type" value="Genomic_DNA"/>
</dbReference>
<protein>
    <submittedName>
        <fullName evidence="1">Uncharacterized protein</fullName>
    </submittedName>
</protein>
<organism evidence="1">
    <name type="scientific">uncultured Caudovirales phage</name>
    <dbReference type="NCBI Taxonomy" id="2100421"/>
    <lineage>
        <taxon>Viruses</taxon>
        <taxon>Duplodnaviria</taxon>
        <taxon>Heunggongvirae</taxon>
        <taxon>Uroviricota</taxon>
        <taxon>Caudoviricetes</taxon>
        <taxon>Peduoviridae</taxon>
        <taxon>Maltschvirus</taxon>
        <taxon>Maltschvirus maltsch</taxon>
    </lineage>
</organism>
<accession>A0A6J5S0M1</accession>
<reference evidence="1" key="1">
    <citation type="submission" date="2020-05" db="EMBL/GenBank/DDBJ databases">
        <authorList>
            <person name="Chiriac C."/>
            <person name="Salcher M."/>
            <person name="Ghai R."/>
            <person name="Kavagutti S V."/>
        </authorList>
    </citation>
    <scope>NUCLEOTIDE SEQUENCE</scope>
</reference>
<sequence>MNKQTEALKLMIEALERVSTVDDDCDILSPELTDVVVEAITAGKEALAQPVQDPTALNQVDDIDVIDLNPSFGRAQRPWVELTDDEIDRVTDSQWDRNHDKPIYAAYRAYSRAIAAVIKEKNK</sequence>
<gene>
    <name evidence="1" type="ORF">UFOVP1309_59</name>
</gene>
<evidence type="ECO:0000313" key="1">
    <source>
        <dbReference type="EMBL" id="CAB4198204.1"/>
    </source>
</evidence>
<name>A0A6J5S0M1_9CAUD</name>